<keyword evidence="10" id="KW-1185">Reference proteome</keyword>
<comment type="subcellular location">
    <subcellularLocation>
        <location evidence="1">Nucleus</location>
    </subcellularLocation>
</comment>
<dbReference type="PANTHER" id="PTHR21541">
    <property type="entry name" value="BTB POZ DOMAIN CONTAINING 12"/>
    <property type="match status" value="1"/>
</dbReference>
<evidence type="ECO:0000256" key="6">
    <source>
        <dbReference type="ARBA" id="ARBA00023242"/>
    </source>
</evidence>
<keyword evidence="3" id="KW-0227">DNA damage</keyword>
<feature type="region of interest" description="Disordered" evidence="8">
    <location>
        <begin position="442"/>
        <end position="465"/>
    </location>
</feature>
<evidence type="ECO:0000256" key="7">
    <source>
        <dbReference type="ARBA" id="ARBA00029496"/>
    </source>
</evidence>
<keyword evidence="6" id="KW-0539">Nucleus</keyword>
<dbReference type="InterPro" id="IPR018574">
    <property type="entry name" value="Structure-sp_endonuc_su_Slx4"/>
</dbReference>
<proteinExistence type="inferred from homology"/>
<evidence type="ECO:0000313" key="9">
    <source>
        <dbReference type="EnsemblMetazoa" id="ENSAATROPP014946"/>
    </source>
</evidence>
<evidence type="ECO:0000313" key="10">
    <source>
        <dbReference type="Proteomes" id="UP000075880"/>
    </source>
</evidence>
<evidence type="ECO:0000256" key="4">
    <source>
        <dbReference type="ARBA" id="ARBA00023172"/>
    </source>
</evidence>
<feature type="compositionally biased region" description="Polar residues" evidence="8">
    <location>
        <begin position="456"/>
        <end position="465"/>
    </location>
</feature>
<dbReference type="GO" id="GO:0006281">
    <property type="term" value="P:DNA repair"/>
    <property type="evidence" value="ECO:0007669"/>
    <property type="project" value="UniProtKB-KW"/>
</dbReference>
<dbReference type="Proteomes" id="UP000075880">
    <property type="component" value="Unassembled WGS sequence"/>
</dbReference>
<dbReference type="EnsemblMetazoa" id="ENSAATROPT016963">
    <property type="protein sequence ID" value="ENSAATROPP014946"/>
    <property type="gene ID" value="ENSAATROPG013879"/>
</dbReference>
<keyword evidence="5" id="KW-0234">DNA repair</keyword>
<reference evidence="9" key="1">
    <citation type="submission" date="2024-04" db="UniProtKB">
        <authorList>
            <consortium name="EnsemblMetazoa"/>
        </authorList>
    </citation>
    <scope>IDENTIFICATION</scope>
    <source>
        <strain evidence="9">EBRO</strain>
    </source>
</reference>
<feature type="compositionally biased region" description="Basic and acidic residues" evidence="8">
    <location>
        <begin position="70"/>
        <end position="92"/>
    </location>
</feature>
<evidence type="ECO:0000256" key="2">
    <source>
        <dbReference type="ARBA" id="ARBA00006661"/>
    </source>
</evidence>
<evidence type="ECO:0000256" key="1">
    <source>
        <dbReference type="ARBA" id="ARBA00004123"/>
    </source>
</evidence>
<dbReference type="AlphaFoldDB" id="A0AAG5DUZ1"/>
<comment type="similarity">
    <text evidence="2">Belongs to the SLX4 family.</text>
</comment>
<feature type="region of interest" description="Disordered" evidence="8">
    <location>
        <begin position="54"/>
        <end position="100"/>
    </location>
</feature>
<sequence length="1149" mass="129231">MSERLKYAKLRLISPADRAAAPLDVKVDQKGSDNVDTGENIKSSCKKSKFFTTESSSQNTFIEIDDEQSDDHNKESNDPYSRRRSVSDHEVCSVDGPKMPKLRKKISKESGVISHFLNPHNPENDDFEEKRHRAVSQPKQKKVKRAVKKTNKPKNQSDIRNLFKKYKSDYDVLHKLIESHSVSEQIDPEQLQMALAMSRSLVDLKCSSSTSSSTEILTSSGSCSITAEERRIVGIRTTLEQFGFRCKNSFTDYDLNVIFGAGCKNVKKIKHTRATNLQRRTIKELADFIDKQTSTIFPVETITLGSRSNVLYPSVNLQSNLSNLFWMAQTEQTSNNLFFKYYVPELLEVNPAPAGCLLKDWSKIPGREKTPERNSCAKITDLNSSFAQGCTLNRCARSTSPDLFDEFEDEFSNANLCRNGTGTINQFERIRKDKVSENEDALFAPSEEPNSEETLAENSSVPNTQIGESAAAIRKELQMKQESNRILCKGSDLVEKLNESEVEHCTNTRMKEATVLNRSSVGHEDDKSSELDSPSAEVSALHSSAENMFDETEIVPIVSFEVNSSEEEQTHREQCFKPDMSEQPFNGCISKAIAEPPKDTTTKVNAGLCGLQPLEDEKELSFNRIAVKARINEVLQNSAHTVETVDLVDCTASETEEDVDVKEGKSNDNSPEISCRRVINETKDDVLYISDDEVNYSIRELSRLPVDAEDDLNGTEIYDCLEPRTHGKEEENEVSVLSYNHQSMNIGRSLVTSAESMSPYKNESESGAGKSPVNCAESTFAYLESLTKQYDLPPLQLRQTGDIGFVNSSILEYTKQDSPTPRTQRSVDQFEPEKNNFASSTSDGGPNKLEKYKISSLKENNSEAEMIASKEQTDIERTTLHQHSSSKLCSTAKSSCQSISPKKVSNCANTMACDSVALTCSEEAKAKRFESMFHELKIISLPKACPEYLVSVQPVDFGPPCFEHMTASEMERELFKYGLKDLKRSKAIKVLNHLFEKTHMYVDVQEIVEHNIVNVKDCRNITTKGSNTHPSLSPFATTSLLSEHYRQHRICAFKLDPNTDDLYLPLKPRKKIAWSAVPLHITFFNLVSESAELQRQILLYQPVDLDEIYSLLKDAGLRYETKDLIAFLDKRCITFRCTSSSGDRTKPNE</sequence>
<feature type="region of interest" description="Disordered" evidence="8">
    <location>
        <begin position="514"/>
        <end position="542"/>
    </location>
</feature>
<feature type="compositionally biased region" description="Basic and acidic residues" evidence="8">
    <location>
        <begin position="521"/>
        <end position="530"/>
    </location>
</feature>
<dbReference type="Pfam" id="PF09494">
    <property type="entry name" value="Slx4"/>
    <property type="match status" value="1"/>
</dbReference>
<organism evidence="9 10">
    <name type="scientific">Anopheles atroparvus</name>
    <name type="common">European mosquito</name>
    <dbReference type="NCBI Taxonomy" id="41427"/>
    <lineage>
        <taxon>Eukaryota</taxon>
        <taxon>Metazoa</taxon>
        <taxon>Ecdysozoa</taxon>
        <taxon>Arthropoda</taxon>
        <taxon>Hexapoda</taxon>
        <taxon>Insecta</taxon>
        <taxon>Pterygota</taxon>
        <taxon>Neoptera</taxon>
        <taxon>Endopterygota</taxon>
        <taxon>Diptera</taxon>
        <taxon>Nematocera</taxon>
        <taxon>Culicoidea</taxon>
        <taxon>Culicidae</taxon>
        <taxon>Anophelinae</taxon>
        <taxon>Anopheles</taxon>
    </lineage>
</organism>
<evidence type="ECO:0000256" key="8">
    <source>
        <dbReference type="SAM" id="MobiDB-lite"/>
    </source>
</evidence>
<protein>
    <recommendedName>
        <fullName evidence="7">Structure-specific endonuclease subunit SLX4</fullName>
    </recommendedName>
</protein>
<dbReference type="GO" id="GO:0006260">
    <property type="term" value="P:DNA replication"/>
    <property type="evidence" value="ECO:0007669"/>
    <property type="project" value="InterPro"/>
</dbReference>
<evidence type="ECO:0000256" key="5">
    <source>
        <dbReference type="ARBA" id="ARBA00023204"/>
    </source>
</evidence>
<dbReference type="GO" id="GO:0000712">
    <property type="term" value="P:resolution of meiotic recombination intermediates"/>
    <property type="evidence" value="ECO:0007669"/>
    <property type="project" value="TreeGrafter"/>
</dbReference>
<keyword evidence="4" id="KW-0233">DNA recombination</keyword>
<feature type="compositionally biased region" description="Polar residues" evidence="8">
    <location>
        <begin position="814"/>
        <end position="827"/>
    </location>
</feature>
<name>A0AAG5DUZ1_ANOAO</name>
<evidence type="ECO:0000256" key="3">
    <source>
        <dbReference type="ARBA" id="ARBA00022763"/>
    </source>
</evidence>
<accession>A0AAG5DUZ1</accession>
<dbReference type="PANTHER" id="PTHR21541:SF3">
    <property type="entry name" value="STRUCTURE-SPECIFIC ENDONUCLEASE SUBUNIT SLX4"/>
    <property type="match status" value="1"/>
</dbReference>
<feature type="region of interest" description="Disordered" evidence="8">
    <location>
        <begin position="114"/>
        <end position="141"/>
    </location>
</feature>
<dbReference type="GO" id="GO:0033557">
    <property type="term" value="C:Slx1-Slx4 complex"/>
    <property type="evidence" value="ECO:0007669"/>
    <property type="project" value="InterPro"/>
</dbReference>
<feature type="region of interest" description="Disordered" evidence="8">
    <location>
        <begin position="814"/>
        <end position="845"/>
    </location>
</feature>